<dbReference type="Proteomes" id="UP000783390">
    <property type="component" value="Unassembled WGS sequence"/>
</dbReference>
<name>A0ABS4F0T0_9CLOT</name>
<reference evidence="1 2" key="1">
    <citation type="submission" date="2021-03" db="EMBL/GenBank/DDBJ databases">
        <title>Genomic Encyclopedia of Type Strains, Phase IV (KMG-IV): sequencing the most valuable type-strain genomes for metagenomic binning, comparative biology and taxonomic classification.</title>
        <authorList>
            <person name="Goeker M."/>
        </authorList>
    </citation>
    <scope>NUCLEOTIDE SEQUENCE [LARGE SCALE GENOMIC DNA]</scope>
    <source>
        <strain evidence="1 2">DSM 3984</strain>
    </source>
</reference>
<gene>
    <name evidence="1" type="ORF">J2Z53_001423</name>
</gene>
<keyword evidence="2" id="KW-1185">Reference proteome</keyword>
<protein>
    <submittedName>
        <fullName evidence="1">Uncharacterized protein</fullName>
    </submittedName>
</protein>
<evidence type="ECO:0000313" key="2">
    <source>
        <dbReference type="Proteomes" id="UP000783390"/>
    </source>
</evidence>
<organism evidence="1 2">
    <name type="scientific">Clostridium moniliforme</name>
    <dbReference type="NCBI Taxonomy" id="39489"/>
    <lineage>
        <taxon>Bacteria</taxon>
        <taxon>Bacillati</taxon>
        <taxon>Bacillota</taxon>
        <taxon>Clostridia</taxon>
        <taxon>Eubacteriales</taxon>
        <taxon>Clostridiaceae</taxon>
        <taxon>Clostridium</taxon>
    </lineage>
</organism>
<sequence length="51" mass="6197">MFRSVFEYDLALVTNILKDKNVSYDKRSEVLQEFCEMYINFDSSKLDKYLF</sequence>
<comment type="caution">
    <text evidence="1">The sequence shown here is derived from an EMBL/GenBank/DDBJ whole genome shotgun (WGS) entry which is preliminary data.</text>
</comment>
<accession>A0ABS4F0T0</accession>
<dbReference type="EMBL" id="JAGGJZ010000003">
    <property type="protein sequence ID" value="MBP1889840.1"/>
    <property type="molecule type" value="Genomic_DNA"/>
</dbReference>
<dbReference type="RefSeq" id="WP_209796732.1">
    <property type="nucleotide sequence ID" value="NZ_JAGGJZ010000003.1"/>
</dbReference>
<evidence type="ECO:0000313" key="1">
    <source>
        <dbReference type="EMBL" id="MBP1889840.1"/>
    </source>
</evidence>
<proteinExistence type="predicted"/>